<reference evidence="2" key="1">
    <citation type="submission" date="2022-01" db="EMBL/GenBank/DDBJ databases">
        <title>Novel bile acid biosynthetic pathways are enriched in the microbiome of centenarians.</title>
        <authorList>
            <person name="Sato Y."/>
            <person name="Atarashi K."/>
            <person name="Plichta R.D."/>
            <person name="Arai Y."/>
            <person name="Sasajima S."/>
            <person name="Kearney M.S."/>
            <person name="Suda W."/>
            <person name="Takeshita K."/>
            <person name="Sasaki T."/>
            <person name="Okamoto S."/>
            <person name="Skelly N.A."/>
            <person name="Okamura Y."/>
            <person name="Vlamakis H."/>
            <person name="Li Y."/>
            <person name="Tanoue T."/>
            <person name="Takei H."/>
            <person name="Nittono H."/>
            <person name="Narushima S."/>
            <person name="Irie J."/>
            <person name="Itoh H."/>
            <person name="Moriya K."/>
            <person name="Sugiura Y."/>
            <person name="Suematsu M."/>
            <person name="Moritoki N."/>
            <person name="Shibata S."/>
            <person name="Littman R.D."/>
            <person name="Fischbach A.M."/>
            <person name="Uwamino Y."/>
            <person name="Inoue T."/>
            <person name="Honda A."/>
            <person name="Hattori M."/>
            <person name="Murai T."/>
            <person name="Xavier J.R."/>
            <person name="Hirose N."/>
            <person name="Honda K."/>
        </authorList>
    </citation>
    <scope>NUCLEOTIDE SEQUENCE</scope>
    <source>
        <strain evidence="2">CE91-St3</strain>
    </source>
</reference>
<keyword evidence="1" id="KW-0479">Metal-binding</keyword>
<dbReference type="SUPFAM" id="SSF101478">
    <property type="entry name" value="ADP-ribosylglycohydrolase"/>
    <property type="match status" value="1"/>
</dbReference>
<proteinExistence type="predicted"/>
<keyword evidence="1" id="KW-0460">Magnesium</keyword>
<dbReference type="GO" id="GO:0046872">
    <property type="term" value="F:metal ion binding"/>
    <property type="evidence" value="ECO:0007669"/>
    <property type="project" value="UniProtKB-KW"/>
</dbReference>
<feature type="binding site" evidence="1">
    <location>
        <position position="31"/>
    </location>
    <ligand>
        <name>Mg(2+)</name>
        <dbReference type="ChEBI" id="CHEBI:18420"/>
        <label>1</label>
    </ligand>
</feature>
<comment type="cofactor">
    <cofactor evidence="1">
        <name>Mg(2+)</name>
        <dbReference type="ChEBI" id="CHEBI:18420"/>
    </cofactor>
    <text evidence="1">Binds 2 magnesium ions per subunit.</text>
</comment>
<feature type="binding site" evidence="1">
    <location>
        <position position="33"/>
    </location>
    <ligand>
        <name>Mg(2+)</name>
        <dbReference type="ChEBI" id="CHEBI:18420"/>
        <label>1</label>
    </ligand>
</feature>
<name>A0AA37K9D0_9BACT</name>
<dbReference type="EMBL" id="BQNZ01000003">
    <property type="protein sequence ID" value="GKH73366.1"/>
    <property type="molecule type" value="Genomic_DNA"/>
</dbReference>
<accession>A0AA37K9D0</accession>
<evidence type="ECO:0000313" key="3">
    <source>
        <dbReference type="Proteomes" id="UP001055114"/>
    </source>
</evidence>
<dbReference type="InterPro" id="IPR036705">
    <property type="entry name" value="Ribosyl_crysJ1_sf"/>
</dbReference>
<feature type="binding site" evidence="1">
    <location>
        <position position="34"/>
    </location>
    <ligand>
        <name>Mg(2+)</name>
        <dbReference type="ChEBI" id="CHEBI:18420"/>
        <label>1</label>
    </ligand>
</feature>
<evidence type="ECO:0008006" key="4">
    <source>
        <dbReference type="Google" id="ProtNLM"/>
    </source>
</evidence>
<dbReference type="Gene3D" id="1.10.4080.10">
    <property type="entry name" value="ADP-ribosylation/Crystallin J1"/>
    <property type="match status" value="1"/>
</dbReference>
<dbReference type="Pfam" id="PF03747">
    <property type="entry name" value="ADP_ribosyl_GH"/>
    <property type="match status" value="1"/>
</dbReference>
<gene>
    <name evidence="2" type="ORF">CE91St3_32290</name>
</gene>
<dbReference type="InterPro" id="IPR005502">
    <property type="entry name" value="Ribosyl_crysJ1"/>
</dbReference>
<sequence length="80" mass="9112">MPRDCTGVDNSLYDSNSFEETIRLVVSLGGDVDTMGVIAGAITEAFYRDAPEYIVEQVLRWLPDEFADVLGRFYDRFVRQ</sequence>
<dbReference type="AlphaFoldDB" id="A0AA37K9D0"/>
<protein>
    <recommendedName>
        <fullName evidence="4">ADP-ribosylglycohydrolase</fullName>
    </recommendedName>
</protein>
<evidence type="ECO:0000256" key="1">
    <source>
        <dbReference type="PIRSR" id="PIRSR605502-1"/>
    </source>
</evidence>
<organism evidence="2 3">
    <name type="scientific">Parabacteroides merdae</name>
    <dbReference type="NCBI Taxonomy" id="46503"/>
    <lineage>
        <taxon>Bacteria</taxon>
        <taxon>Pseudomonadati</taxon>
        <taxon>Bacteroidota</taxon>
        <taxon>Bacteroidia</taxon>
        <taxon>Bacteroidales</taxon>
        <taxon>Tannerellaceae</taxon>
        <taxon>Parabacteroides</taxon>
    </lineage>
</organism>
<comment type="caution">
    <text evidence="2">The sequence shown here is derived from an EMBL/GenBank/DDBJ whole genome shotgun (WGS) entry which is preliminary data.</text>
</comment>
<dbReference type="Proteomes" id="UP001055114">
    <property type="component" value="Unassembled WGS sequence"/>
</dbReference>
<evidence type="ECO:0000313" key="2">
    <source>
        <dbReference type="EMBL" id="GKH73366.1"/>
    </source>
</evidence>